<feature type="signal peptide" evidence="1">
    <location>
        <begin position="1"/>
        <end position="19"/>
    </location>
</feature>
<proteinExistence type="predicted"/>
<dbReference type="Gene3D" id="2.30.40.10">
    <property type="entry name" value="Urease, subunit C, domain 1"/>
    <property type="match status" value="1"/>
</dbReference>
<gene>
    <name evidence="3" type="ORF">H9L13_10835</name>
</gene>
<dbReference type="Gene3D" id="1.20.58.520">
    <property type="entry name" value="Amidohydrolase"/>
    <property type="match status" value="1"/>
</dbReference>
<name>A0A7G9SGY8_9SPHN</name>
<dbReference type="RefSeq" id="WP_187537705.1">
    <property type="nucleotide sequence ID" value="NZ_BAABJT010000001.1"/>
</dbReference>
<dbReference type="Gene3D" id="3.40.50.10910">
    <property type="entry name" value="Amidohydrolase"/>
    <property type="match status" value="1"/>
</dbReference>
<dbReference type="Gene3D" id="3.30.110.90">
    <property type="entry name" value="Amidohydrolase"/>
    <property type="match status" value="1"/>
</dbReference>
<evidence type="ECO:0000259" key="2">
    <source>
        <dbReference type="Pfam" id="PF01979"/>
    </source>
</evidence>
<dbReference type="GO" id="GO:0016810">
    <property type="term" value="F:hydrolase activity, acting on carbon-nitrogen (but not peptide) bonds"/>
    <property type="evidence" value="ECO:0007669"/>
    <property type="project" value="InterPro"/>
</dbReference>
<protein>
    <submittedName>
        <fullName evidence="3">Amidohydrolase family protein</fullName>
    </submittedName>
</protein>
<organism evidence="3 4">
    <name type="scientific">Sphingomonas lutea</name>
    <dbReference type="NCBI Taxonomy" id="1045317"/>
    <lineage>
        <taxon>Bacteria</taxon>
        <taxon>Pseudomonadati</taxon>
        <taxon>Pseudomonadota</taxon>
        <taxon>Alphaproteobacteria</taxon>
        <taxon>Sphingomonadales</taxon>
        <taxon>Sphingomonadaceae</taxon>
        <taxon>Sphingomonas</taxon>
    </lineage>
</organism>
<dbReference type="Pfam" id="PF01979">
    <property type="entry name" value="Amidohydro_1"/>
    <property type="match status" value="1"/>
</dbReference>
<dbReference type="PANTHER" id="PTHR43135">
    <property type="entry name" value="ALPHA-D-RIBOSE 1-METHYLPHOSPHONATE 5-TRIPHOSPHATE DIPHOSPHATASE"/>
    <property type="match status" value="1"/>
</dbReference>
<dbReference type="InterPro" id="IPR006680">
    <property type="entry name" value="Amidohydro-rel"/>
</dbReference>
<evidence type="ECO:0000313" key="3">
    <source>
        <dbReference type="EMBL" id="QNN67113.1"/>
    </source>
</evidence>
<dbReference type="InterPro" id="IPR032466">
    <property type="entry name" value="Metal_Hydrolase"/>
</dbReference>
<dbReference type="InterPro" id="IPR011059">
    <property type="entry name" value="Metal-dep_hydrolase_composite"/>
</dbReference>
<keyword evidence="4" id="KW-1185">Reference proteome</keyword>
<dbReference type="Proteomes" id="UP000515971">
    <property type="component" value="Chromosome"/>
</dbReference>
<sequence>MSRTIYHISMAVSVACACAAPAVSHDGHEKGVAVVDAAVPSGGKLSVIAFTHAAVVPMDRERVLRDQTVVVVNGKIAALGPASKVKVPAKAVRIDAKDRFLLPALSDMHVHVEGPSWNKLLSPEALAASKNISFENFLFPYVANGVTTVQVLSGTQELLPVREQIAKGDLLAPRLILARMIDGPDKAWPPPLADWVKTAAEARNATRKAKADGYDKMKVYSFLTKETYDAIMATAREQQMDVVGHIPYALSVEYVVDGGQKMIAHTEEVAKHAGGDYSAERISYFAGRIANKKVWLTPTLVTTRRILEEFSDPNGLFARPEAAYAAHPMQKEIWSFISNMYKGIPPDARTKLRDDFEKFQRPFTKVFHDKGGQLMTGTDALMPRLVSGFALHQELQELVSVGLTPYEALRTSTTIPSDYLGEAKDAGTIEVGKRTDLLLVDANPLEDISAASKIAGVMMRGRWIGRDEIDRRMRHVSAQVGDRTK</sequence>
<feature type="chain" id="PRO_5029018258" evidence="1">
    <location>
        <begin position="20"/>
        <end position="485"/>
    </location>
</feature>
<reference evidence="3 4" key="1">
    <citation type="submission" date="2020-08" db="EMBL/GenBank/DDBJ databases">
        <title>Genome sequence of Sphingomonas lutea KCTC 23642T.</title>
        <authorList>
            <person name="Hyun D.-W."/>
            <person name="Bae J.-W."/>
        </authorList>
    </citation>
    <scope>NUCLEOTIDE SEQUENCE [LARGE SCALE GENOMIC DNA]</scope>
    <source>
        <strain evidence="3 4">KCTC 23642</strain>
    </source>
</reference>
<dbReference type="AlphaFoldDB" id="A0A7G9SGY8"/>
<evidence type="ECO:0000256" key="1">
    <source>
        <dbReference type="SAM" id="SignalP"/>
    </source>
</evidence>
<dbReference type="PROSITE" id="PS51257">
    <property type="entry name" value="PROKAR_LIPOPROTEIN"/>
    <property type="match status" value="1"/>
</dbReference>
<dbReference type="SUPFAM" id="SSF51338">
    <property type="entry name" value="Composite domain of metallo-dependent hydrolases"/>
    <property type="match status" value="1"/>
</dbReference>
<accession>A0A7G9SGY8</accession>
<evidence type="ECO:0000313" key="4">
    <source>
        <dbReference type="Proteomes" id="UP000515971"/>
    </source>
</evidence>
<keyword evidence="3" id="KW-0378">Hydrolase</keyword>
<dbReference type="InterPro" id="IPR051781">
    <property type="entry name" value="Metallo-dep_Hydrolase"/>
</dbReference>
<dbReference type="KEGG" id="slut:H9L13_10835"/>
<keyword evidence="1" id="KW-0732">Signal</keyword>
<feature type="domain" description="Amidohydrolase-related" evidence="2">
    <location>
        <begin position="100"/>
        <end position="463"/>
    </location>
</feature>
<dbReference type="SUPFAM" id="SSF51556">
    <property type="entry name" value="Metallo-dependent hydrolases"/>
    <property type="match status" value="1"/>
</dbReference>
<dbReference type="PANTHER" id="PTHR43135:SF3">
    <property type="entry name" value="ALPHA-D-RIBOSE 1-METHYLPHOSPHONATE 5-TRIPHOSPHATE DIPHOSPHATASE"/>
    <property type="match status" value="1"/>
</dbReference>
<dbReference type="EMBL" id="CP060718">
    <property type="protein sequence ID" value="QNN67113.1"/>
    <property type="molecule type" value="Genomic_DNA"/>
</dbReference>